<proteinExistence type="predicted"/>
<evidence type="ECO:0000313" key="2">
    <source>
        <dbReference type="EMBL" id="CAL4762561.1"/>
    </source>
</evidence>
<reference evidence="1" key="1">
    <citation type="submission" date="2022-10" db="EMBL/GenBank/DDBJ databases">
        <authorList>
            <person name="Chen Y."/>
            <person name="Dougan E. K."/>
            <person name="Chan C."/>
            <person name="Rhodes N."/>
            <person name="Thang M."/>
        </authorList>
    </citation>
    <scope>NUCLEOTIDE SEQUENCE</scope>
</reference>
<reference evidence="2 3" key="2">
    <citation type="submission" date="2024-05" db="EMBL/GenBank/DDBJ databases">
        <authorList>
            <person name="Chen Y."/>
            <person name="Shah S."/>
            <person name="Dougan E. K."/>
            <person name="Thang M."/>
            <person name="Chan C."/>
        </authorList>
    </citation>
    <scope>NUCLEOTIDE SEQUENCE [LARGE SCALE GENOMIC DNA]</scope>
</reference>
<comment type="caution">
    <text evidence="1">The sequence shown here is derived from an EMBL/GenBank/DDBJ whole genome shotgun (WGS) entry which is preliminary data.</text>
</comment>
<dbReference type="EMBL" id="CAMXCT020000191">
    <property type="protein sequence ID" value="CAL1128624.1"/>
    <property type="molecule type" value="Genomic_DNA"/>
</dbReference>
<name>A0A9P1BKV5_9DINO</name>
<dbReference type="EMBL" id="CAMXCT010000191">
    <property type="protein sequence ID" value="CAI3975249.1"/>
    <property type="molecule type" value="Genomic_DNA"/>
</dbReference>
<evidence type="ECO:0000313" key="1">
    <source>
        <dbReference type="EMBL" id="CAI3975249.1"/>
    </source>
</evidence>
<evidence type="ECO:0000313" key="3">
    <source>
        <dbReference type="Proteomes" id="UP001152797"/>
    </source>
</evidence>
<protein>
    <submittedName>
        <fullName evidence="1">Uncharacterized protein</fullName>
    </submittedName>
</protein>
<sequence>MDRRARSRSGSEEREVLQNRFRKIRKEKRSGVSFKRRYRSACLKLLTYFIRVLTAQTEHPDYDPYDPHSLYLERRKLQAEEQLKRVEDYQLPRRDQPLLARLEPVPDSQGKNSGYYSEDSFVAETVAISDEESETEIQCPFSEPRFIEIFHRLVREGKIKKGKVVQEPYVPVVLDTVRFPKETLRTDTYRILPEVQDSLQQLHDQFPGCLIVINSYCCSEYYRKGVASINHPLVAHTITTEDRVTEKGKFSALTQIADKSCILVHFDDSADVVKEWRDLTAGFNNQLGIFGIKVPRHWKTQRAVTGVSWYQNILDAIQDVCAKYRVKESR</sequence>
<dbReference type="EMBL" id="CAMXCT030000191">
    <property type="protein sequence ID" value="CAL4762561.1"/>
    <property type="molecule type" value="Genomic_DNA"/>
</dbReference>
<accession>A0A9P1BKV5</accession>
<dbReference type="AlphaFoldDB" id="A0A9P1BKV5"/>
<keyword evidence="3" id="KW-1185">Reference proteome</keyword>
<organism evidence="1">
    <name type="scientific">Cladocopium goreaui</name>
    <dbReference type="NCBI Taxonomy" id="2562237"/>
    <lineage>
        <taxon>Eukaryota</taxon>
        <taxon>Sar</taxon>
        <taxon>Alveolata</taxon>
        <taxon>Dinophyceae</taxon>
        <taxon>Suessiales</taxon>
        <taxon>Symbiodiniaceae</taxon>
        <taxon>Cladocopium</taxon>
    </lineage>
</organism>
<gene>
    <name evidence="1" type="ORF">C1SCF055_LOCUS3594</name>
</gene>
<dbReference type="Proteomes" id="UP001152797">
    <property type="component" value="Unassembled WGS sequence"/>
</dbReference>